<accession>A0A3G9IRK2</accession>
<dbReference type="EMBL" id="AP019308">
    <property type="protein sequence ID" value="BBH21497.1"/>
    <property type="molecule type" value="Genomic_DNA"/>
</dbReference>
<organism evidence="1 2">
    <name type="scientific">Paenibacillus baekrokdamisoli</name>
    <dbReference type="NCBI Taxonomy" id="1712516"/>
    <lineage>
        <taxon>Bacteria</taxon>
        <taxon>Bacillati</taxon>
        <taxon>Bacillota</taxon>
        <taxon>Bacilli</taxon>
        <taxon>Bacillales</taxon>
        <taxon>Paenibacillaceae</taxon>
        <taxon>Paenibacillus</taxon>
    </lineage>
</organism>
<dbReference type="RefSeq" id="WP_164522792.1">
    <property type="nucleotide sequence ID" value="NZ_AP019308.1"/>
</dbReference>
<dbReference type="SUPFAM" id="SSF55729">
    <property type="entry name" value="Acyl-CoA N-acyltransferases (Nat)"/>
    <property type="match status" value="1"/>
</dbReference>
<dbReference type="Pfam" id="PF00583">
    <property type="entry name" value="Acetyltransf_1"/>
    <property type="match status" value="1"/>
</dbReference>
<protein>
    <submittedName>
        <fullName evidence="1">Uncharacterized protein</fullName>
    </submittedName>
</protein>
<dbReference type="PROSITE" id="PS51186">
    <property type="entry name" value="GNAT"/>
    <property type="match status" value="1"/>
</dbReference>
<dbReference type="GO" id="GO:0016747">
    <property type="term" value="F:acyltransferase activity, transferring groups other than amino-acyl groups"/>
    <property type="evidence" value="ECO:0007669"/>
    <property type="project" value="InterPro"/>
</dbReference>
<gene>
    <name evidence="1" type="ORF">Back11_28420</name>
</gene>
<dbReference type="AlphaFoldDB" id="A0A3G9IRK2"/>
<dbReference type="CDD" id="cd04301">
    <property type="entry name" value="NAT_SF"/>
    <property type="match status" value="1"/>
</dbReference>
<evidence type="ECO:0000313" key="1">
    <source>
        <dbReference type="EMBL" id="BBH21497.1"/>
    </source>
</evidence>
<dbReference type="Gene3D" id="3.40.630.30">
    <property type="match status" value="1"/>
</dbReference>
<proteinExistence type="predicted"/>
<name>A0A3G9IRK2_9BACL</name>
<sequence>MKVKLLSPAEWAIAKEKLIAFFIRFGDSRITAVGIKALQELSPASLSSTEAGSAVVVAIEDGKLAACAVAVDAGEQACLIVVRSEMRGKGFATLLLRALKSHCGRLTCNVATDNSASMQACFRSGMKAVSLHQGPTGKSTLRFES</sequence>
<reference evidence="1 2" key="1">
    <citation type="submission" date="2018-11" db="EMBL/GenBank/DDBJ databases">
        <title>Complete genome sequence of Paenibacillus baekrokdamisoli strain KCTC 33723.</title>
        <authorList>
            <person name="Kang S.W."/>
            <person name="Lee K.C."/>
            <person name="Kim K.K."/>
            <person name="Kim J.S."/>
            <person name="Kim D.S."/>
            <person name="Ko S.H."/>
            <person name="Yang S.H."/>
            <person name="Lee J.S."/>
        </authorList>
    </citation>
    <scope>NUCLEOTIDE SEQUENCE [LARGE SCALE GENOMIC DNA]</scope>
    <source>
        <strain evidence="1 2">KCTC 33723</strain>
    </source>
</reference>
<dbReference type="InterPro" id="IPR016181">
    <property type="entry name" value="Acyl_CoA_acyltransferase"/>
</dbReference>
<evidence type="ECO:0000313" key="2">
    <source>
        <dbReference type="Proteomes" id="UP000275368"/>
    </source>
</evidence>
<dbReference type="InterPro" id="IPR000182">
    <property type="entry name" value="GNAT_dom"/>
</dbReference>
<dbReference type="Proteomes" id="UP000275368">
    <property type="component" value="Chromosome"/>
</dbReference>
<dbReference type="KEGG" id="pbk:Back11_28420"/>
<keyword evidence="2" id="KW-1185">Reference proteome</keyword>